<dbReference type="SMART" id="SM00320">
    <property type="entry name" value="WD40"/>
    <property type="match status" value="7"/>
</dbReference>
<evidence type="ECO:0000256" key="2">
    <source>
        <dbReference type="ARBA" id="ARBA00022552"/>
    </source>
</evidence>
<keyword evidence="9" id="KW-1185">Reference proteome</keyword>
<dbReference type="PROSITE" id="PS50294">
    <property type="entry name" value="WD_REPEATS_REGION"/>
    <property type="match status" value="2"/>
</dbReference>
<dbReference type="FunFam" id="2.130.10.10:FF:001192">
    <property type="entry name" value="Protein SLOW WALKER 1"/>
    <property type="match status" value="1"/>
</dbReference>
<keyword evidence="5" id="KW-0539">Nucleus</keyword>
<reference evidence="8 9" key="1">
    <citation type="journal article" date="2015" name="Genome Biol. Evol.">
        <title>Comparative Genomics of a Bacterivorous Green Alga Reveals Evolutionary Causalities and Consequences of Phago-Mixotrophic Mode of Nutrition.</title>
        <authorList>
            <person name="Burns J.A."/>
            <person name="Paasch A."/>
            <person name="Narechania A."/>
            <person name="Kim E."/>
        </authorList>
    </citation>
    <scope>NUCLEOTIDE SEQUENCE [LARGE SCALE GENOMIC DNA]</scope>
    <source>
        <strain evidence="8 9">PLY_AMNH</strain>
    </source>
</reference>
<feature type="repeat" description="WD" evidence="6">
    <location>
        <begin position="163"/>
        <end position="205"/>
    </location>
</feature>
<dbReference type="AlphaFoldDB" id="A0AAE0L240"/>
<dbReference type="EMBL" id="LGRX02011124">
    <property type="protein sequence ID" value="KAK3269238.1"/>
    <property type="molecule type" value="Genomic_DNA"/>
</dbReference>
<keyword evidence="3 6" id="KW-0853">WD repeat</keyword>
<keyword evidence="4" id="KW-0677">Repeat</keyword>
<dbReference type="InterPro" id="IPR036322">
    <property type="entry name" value="WD40_repeat_dom_sf"/>
</dbReference>
<evidence type="ECO:0000256" key="3">
    <source>
        <dbReference type="ARBA" id="ARBA00022574"/>
    </source>
</evidence>
<dbReference type="InterPro" id="IPR018983">
    <property type="entry name" value="U3_snoRNA-assocProt_15_C"/>
</dbReference>
<keyword evidence="2" id="KW-0698">rRNA processing</keyword>
<organism evidence="8 9">
    <name type="scientific">Cymbomonas tetramitiformis</name>
    <dbReference type="NCBI Taxonomy" id="36881"/>
    <lineage>
        <taxon>Eukaryota</taxon>
        <taxon>Viridiplantae</taxon>
        <taxon>Chlorophyta</taxon>
        <taxon>Pyramimonadophyceae</taxon>
        <taxon>Pyramimonadales</taxon>
        <taxon>Pyramimonadaceae</taxon>
        <taxon>Cymbomonas</taxon>
    </lineage>
</organism>
<dbReference type="GO" id="GO:0045943">
    <property type="term" value="P:positive regulation of transcription by RNA polymerase I"/>
    <property type="evidence" value="ECO:0007669"/>
    <property type="project" value="TreeGrafter"/>
</dbReference>
<dbReference type="PROSITE" id="PS50082">
    <property type="entry name" value="WD_REPEATS_2"/>
    <property type="match status" value="2"/>
</dbReference>
<dbReference type="GO" id="GO:0006364">
    <property type="term" value="P:rRNA processing"/>
    <property type="evidence" value="ECO:0007669"/>
    <property type="project" value="UniProtKB-KW"/>
</dbReference>
<dbReference type="Gene3D" id="2.130.10.10">
    <property type="entry name" value="YVTN repeat-like/Quinoprotein amine dehydrogenase"/>
    <property type="match status" value="2"/>
</dbReference>
<name>A0AAE0L240_9CHLO</name>
<evidence type="ECO:0000313" key="9">
    <source>
        <dbReference type="Proteomes" id="UP001190700"/>
    </source>
</evidence>
<dbReference type="Pfam" id="PF00400">
    <property type="entry name" value="WD40"/>
    <property type="match status" value="4"/>
</dbReference>
<dbReference type="InterPro" id="IPR015943">
    <property type="entry name" value="WD40/YVTN_repeat-like_dom_sf"/>
</dbReference>
<dbReference type="InterPro" id="IPR001680">
    <property type="entry name" value="WD40_rpt"/>
</dbReference>
<evidence type="ECO:0000256" key="4">
    <source>
        <dbReference type="ARBA" id="ARBA00022737"/>
    </source>
</evidence>
<evidence type="ECO:0000256" key="6">
    <source>
        <dbReference type="PROSITE-ProRule" id="PRU00221"/>
    </source>
</evidence>
<protein>
    <recommendedName>
        <fullName evidence="7">U3 small nucleolar RNA-associated protein 15 C-terminal domain-containing protein</fullName>
    </recommendedName>
</protein>
<gene>
    <name evidence="8" type="ORF">CYMTET_22303</name>
</gene>
<feature type="domain" description="U3 small nucleolar RNA-associated protein 15 C-terminal" evidence="7">
    <location>
        <begin position="383"/>
        <end position="522"/>
    </location>
</feature>
<dbReference type="SUPFAM" id="SSF50978">
    <property type="entry name" value="WD40 repeat-like"/>
    <property type="match status" value="1"/>
</dbReference>
<evidence type="ECO:0000259" key="7">
    <source>
        <dbReference type="Pfam" id="PF09384"/>
    </source>
</evidence>
<comment type="caution">
    <text evidence="8">The sequence shown here is derived from an EMBL/GenBank/DDBJ whole genome shotgun (WGS) entry which is preliminary data.</text>
</comment>
<evidence type="ECO:0000256" key="1">
    <source>
        <dbReference type="ARBA" id="ARBA00004604"/>
    </source>
</evidence>
<dbReference type="Pfam" id="PF09384">
    <property type="entry name" value="UTP15_C"/>
    <property type="match status" value="1"/>
</dbReference>
<dbReference type="GO" id="GO:0005730">
    <property type="term" value="C:nucleolus"/>
    <property type="evidence" value="ECO:0007669"/>
    <property type="project" value="UniProtKB-SubCell"/>
</dbReference>
<feature type="repeat" description="WD" evidence="6">
    <location>
        <begin position="121"/>
        <end position="162"/>
    </location>
</feature>
<sequence length="528" mass="57146">MAEPGTYKKLQIKQFPVRGLRETAEGRYWRGFESPQVVQQVGGVTHVDFMQESPYDFAITSSTRVFLYNGKTKKMKKQFTRFKDKAYSGCLRSDGKVIAAGGETGLVQVFDAGSRSVLRQLEGHTRPVHTVKFGTDKLHVFSGGDDATARWWDVATGAQLTRLDGHSDYIRAAAASPVGPEMWATGGYDHTCNLWDVRSGGSTVLSVNHGAPIEDVAFFPSGSLMATAGGTSVCIWDVLGGGKLLRRVTSHQKTVTCVKIIADIGPPSLLGGEDAPNASTRMITGSLDGHLKIYDLDKFQVCHASKYPGPILSLGLSGDCGTMAVGLANGILSIRNRKKPRDTVLDLSGDPAAPSRAVRRRRVPSMNTGAYRYFMRGQGAKAGASDFKVTAQRRAKLAVFDKKLRTFHKAEALDAALATGQPEVVVSVLEELAAMGCMQDAIAGRDAFGLAPLLSFLCRFLTEPRYVRLLLTVAQQMLDVYGGVVGQAPAVDEKLRLLKERINVELLAQQDLFAVQGMLDTLLAGSMR</sequence>
<evidence type="ECO:0000313" key="8">
    <source>
        <dbReference type="EMBL" id="KAK3269238.1"/>
    </source>
</evidence>
<proteinExistence type="predicted"/>
<accession>A0AAE0L240</accession>
<evidence type="ECO:0000256" key="5">
    <source>
        <dbReference type="ARBA" id="ARBA00023242"/>
    </source>
</evidence>
<comment type="subcellular location">
    <subcellularLocation>
        <location evidence="1">Nucleus</location>
        <location evidence="1">Nucleolus</location>
    </subcellularLocation>
</comment>
<dbReference type="CDD" id="cd00200">
    <property type="entry name" value="WD40"/>
    <property type="match status" value="1"/>
</dbReference>
<dbReference type="PANTHER" id="PTHR19924">
    <property type="entry name" value="UTP15 U3 SMALL NUCLEOLAR RNA-ASSOCIATED PROTEIN 15 FAMILY MEMBER"/>
    <property type="match status" value="1"/>
</dbReference>
<dbReference type="PANTHER" id="PTHR19924:SF26">
    <property type="entry name" value="U3 SMALL NUCLEOLAR RNA-ASSOCIATED PROTEIN 15 HOMOLOG"/>
    <property type="match status" value="1"/>
</dbReference>
<dbReference type="Proteomes" id="UP001190700">
    <property type="component" value="Unassembled WGS sequence"/>
</dbReference>